<dbReference type="NCBIfam" id="TIGR01873">
    <property type="entry name" value="cas_CT1978"/>
    <property type="match status" value="1"/>
</dbReference>
<accession>A0A916TKB0</accession>
<dbReference type="Gene3D" id="3.30.70.240">
    <property type="match status" value="1"/>
</dbReference>
<dbReference type="InterPro" id="IPR010152">
    <property type="entry name" value="CRISPR-assoc_prot_Cas2_sub"/>
</dbReference>
<dbReference type="RefSeq" id="WP_150496348.1">
    <property type="nucleotide sequence ID" value="NZ_BMFA01000006.1"/>
</dbReference>
<evidence type="ECO:0000313" key="2">
    <source>
        <dbReference type="Proteomes" id="UP000605148"/>
    </source>
</evidence>
<dbReference type="AlphaFoldDB" id="A0A916TKB0"/>
<dbReference type="Pfam" id="PF09707">
    <property type="entry name" value="Cas_Cas2CT1978"/>
    <property type="match status" value="1"/>
</dbReference>
<dbReference type="Proteomes" id="UP000605148">
    <property type="component" value="Unassembled WGS sequence"/>
</dbReference>
<organism evidence="1 2">
    <name type="scientific">Roseibium aquae</name>
    <dbReference type="NCBI Taxonomy" id="1323746"/>
    <lineage>
        <taxon>Bacteria</taxon>
        <taxon>Pseudomonadati</taxon>
        <taxon>Pseudomonadota</taxon>
        <taxon>Alphaproteobacteria</taxon>
        <taxon>Hyphomicrobiales</taxon>
        <taxon>Stappiaceae</taxon>
        <taxon>Roseibium</taxon>
    </lineage>
</organism>
<protein>
    <submittedName>
        <fullName evidence="1">Type I-E CRISPR-associated endoribonuclease Cas2</fullName>
    </submittedName>
</protein>
<gene>
    <name evidence="1" type="ORF">GCM10011316_21580</name>
</gene>
<sequence length="97" mass="10996">MPLTIIVTRDVEARYRGFLTSVMLEISAGVYVAPDMSTGVRDRVWNVLTSWWDALRRGSLVMVWRDKTVTGHLQIKTLGEPPKQIVDADGILLVKRE</sequence>
<reference evidence="1" key="2">
    <citation type="submission" date="2020-09" db="EMBL/GenBank/DDBJ databases">
        <authorList>
            <person name="Sun Q."/>
            <person name="Zhou Y."/>
        </authorList>
    </citation>
    <scope>NUCLEOTIDE SEQUENCE</scope>
    <source>
        <strain evidence="1">CGMCC 1.12426</strain>
    </source>
</reference>
<proteinExistence type="predicted"/>
<reference evidence="1" key="1">
    <citation type="journal article" date="2014" name="Int. J. Syst. Evol. Microbiol.">
        <title>Complete genome sequence of Corynebacterium casei LMG S-19264T (=DSM 44701T), isolated from a smear-ripened cheese.</title>
        <authorList>
            <consortium name="US DOE Joint Genome Institute (JGI-PGF)"/>
            <person name="Walter F."/>
            <person name="Albersmeier A."/>
            <person name="Kalinowski J."/>
            <person name="Ruckert C."/>
        </authorList>
    </citation>
    <scope>NUCLEOTIDE SEQUENCE</scope>
    <source>
        <strain evidence="1">CGMCC 1.12426</strain>
    </source>
</reference>
<dbReference type="EMBL" id="BMFA01000006">
    <property type="protein sequence ID" value="GGB49126.1"/>
    <property type="molecule type" value="Genomic_DNA"/>
</dbReference>
<dbReference type="OrthoDB" id="7570605at2"/>
<evidence type="ECO:0000313" key="1">
    <source>
        <dbReference type="EMBL" id="GGB49126.1"/>
    </source>
</evidence>
<comment type="caution">
    <text evidence="1">The sequence shown here is derived from an EMBL/GenBank/DDBJ whole genome shotgun (WGS) entry which is preliminary data.</text>
</comment>
<keyword evidence="2" id="KW-1185">Reference proteome</keyword>
<name>A0A916TKB0_9HYPH</name>